<dbReference type="FunFam" id="3.10.360.10:FF:000001">
    <property type="entry name" value="Beta-defensin 1"/>
    <property type="match status" value="1"/>
</dbReference>
<keyword evidence="8" id="KW-1015">Disulfide bond</keyword>
<evidence type="ECO:0000256" key="6">
    <source>
        <dbReference type="ARBA" id="ARBA00022940"/>
    </source>
</evidence>
<evidence type="ECO:0000256" key="7">
    <source>
        <dbReference type="ARBA" id="ARBA00023022"/>
    </source>
</evidence>
<dbReference type="AlphaFoldDB" id="A0A8B7WIM7"/>
<protein>
    <recommendedName>
        <fullName evidence="11">Beta-defensin 1</fullName>
    </recommendedName>
    <alternativeName>
        <fullName evidence="12">Defensin, beta 1</fullName>
    </alternativeName>
</protein>
<dbReference type="Gene3D" id="3.10.360.10">
    <property type="entry name" value="Antimicrobial Peptide, Beta-defensin 2, Chain A"/>
    <property type="match status" value="1"/>
</dbReference>
<keyword evidence="6" id="KW-0211">Defensin</keyword>
<organism evidence="17">
    <name type="scientific">Castor canadensis</name>
    <name type="common">American beaver</name>
    <dbReference type="NCBI Taxonomy" id="51338"/>
    <lineage>
        <taxon>Eukaryota</taxon>
        <taxon>Metazoa</taxon>
        <taxon>Chordata</taxon>
        <taxon>Craniata</taxon>
        <taxon>Vertebrata</taxon>
        <taxon>Euteleostomi</taxon>
        <taxon>Mammalia</taxon>
        <taxon>Eutheria</taxon>
        <taxon>Euarchontoglires</taxon>
        <taxon>Glires</taxon>
        <taxon>Rodentia</taxon>
        <taxon>Castorimorpha</taxon>
        <taxon>Castoridae</taxon>
        <taxon>Castor</taxon>
    </lineage>
</organism>
<dbReference type="Proteomes" id="UP001732720">
    <property type="component" value="Chromosome 14"/>
</dbReference>
<evidence type="ECO:0000256" key="3">
    <source>
        <dbReference type="ARBA" id="ARBA00022525"/>
    </source>
</evidence>
<keyword evidence="4" id="KW-0929">Antimicrobial</keyword>
<comment type="function">
    <text evidence="10">Has bactericidal activity. May act as a ligand for C-C chemokine receptor CCR6. Positively regulates the sperm motility and bactericidal activity in a CCR6-dependent manner. Binds to CCR6 and triggers Ca2+ mobilization in the sperm which is important for its motility.</text>
</comment>
<dbReference type="GO" id="GO:0002227">
    <property type="term" value="P:innate immune response in mucosa"/>
    <property type="evidence" value="ECO:0007669"/>
    <property type="project" value="TreeGrafter"/>
</dbReference>
<evidence type="ECO:0000256" key="2">
    <source>
        <dbReference type="ARBA" id="ARBA00007371"/>
    </source>
</evidence>
<gene>
    <name evidence="15 17" type="primary">Defb1</name>
</gene>
<feature type="domain" description="Beta-defensin-like" evidence="14">
    <location>
        <begin position="32"/>
        <end position="67"/>
    </location>
</feature>
<comment type="subcellular location">
    <subcellularLocation>
        <location evidence="1">Secreted</location>
    </subcellularLocation>
</comment>
<evidence type="ECO:0000256" key="1">
    <source>
        <dbReference type="ARBA" id="ARBA00004613"/>
    </source>
</evidence>
<feature type="chain" id="PRO_5044665416" description="Beta-defensin 1" evidence="13">
    <location>
        <begin position="24"/>
        <end position="67"/>
    </location>
</feature>
<dbReference type="PANTHER" id="PTHR21388">
    <property type="entry name" value="BETA-DEFENSIN-RELATED"/>
    <property type="match status" value="1"/>
</dbReference>
<evidence type="ECO:0000256" key="8">
    <source>
        <dbReference type="ARBA" id="ARBA00023157"/>
    </source>
</evidence>
<dbReference type="InterPro" id="IPR001855">
    <property type="entry name" value="Defensin_beta-like"/>
</dbReference>
<dbReference type="GO" id="GO:0005615">
    <property type="term" value="C:extracellular space"/>
    <property type="evidence" value="ECO:0007669"/>
    <property type="project" value="TreeGrafter"/>
</dbReference>
<evidence type="ECO:0000313" key="16">
    <source>
        <dbReference type="Proteomes" id="UP001732720"/>
    </source>
</evidence>
<evidence type="ECO:0000256" key="5">
    <source>
        <dbReference type="ARBA" id="ARBA00022729"/>
    </source>
</evidence>
<evidence type="ECO:0000259" key="14">
    <source>
        <dbReference type="Pfam" id="PF00711"/>
    </source>
</evidence>
<accession>A0A8B7WIM7</accession>
<dbReference type="GO" id="GO:0031731">
    <property type="term" value="F:CCR6 chemokine receptor binding"/>
    <property type="evidence" value="ECO:0007669"/>
    <property type="project" value="TreeGrafter"/>
</dbReference>
<evidence type="ECO:0000256" key="11">
    <source>
        <dbReference type="ARBA" id="ARBA00040807"/>
    </source>
</evidence>
<evidence type="ECO:0000256" key="4">
    <source>
        <dbReference type="ARBA" id="ARBA00022529"/>
    </source>
</evidence>
<evidence type="ECO:0000256" key="12">
    <source>
        <dbReference type="ARBA" id="ARBA00041630"/>
    </source>
</evidence>
<dbReference type="CTD" id="1672"/>
<dbReference type="KEGG" id="ccan:109702617"/>
<comment type="subunit">
    <text evidence="9">Monomer. Homodimer.</text>
</comment>
<keyword evidence="16" id="KW-1185">Reference proteome</keyword>
<feature type="signal peptide" evidence="13">
    <location>
        <begin position="1"/>
        <end position="23"/>
    </location>
</feature>
<evidence type="ECO:0000256" key="13">
    <source>
        <dbReference type="SAM" id="SignalP"/>
    </source>
</evidence>
<evidence type="ECO:0000256" key="9">
    <source>
        <dbReference type="ARBA" id="ARBA00024380"/>
    </source>
</evidence>
<dbReference type="Ensembl" id="ENSCCNT00000012524.1">
    <property type="protein sequence ID" value="ENSCCNP00000009522.1"/>
    <property type="gene ID" value="ENSCCNG00000010036.1"/>
</dbReference>
<dbReference type="GO" id="GO:0050829">
    <property type="term" value="P:defense response to Gram-negative bacterium"/>
    <property type="evidence" value="ECO:0007669"/>
    <property type="project" value="TreeGrafter"/>
</dbReference>
<sequence length="67" mass="7428">MKTHCFLLLMFCFLFFQIAPGAGLTSLGHRSDHYLCVKNGGFCLYSSCPLHTKVEGTCYQGKGNCCK</sequence>
<keyword evidence="3" id="KW-0964">Secreted</keyword>
<dbReference type="Pfam" id="PF00711">
    <property type="entry name" value="Defensin_beta"/>
    <property type="match status" value="1"/>
</dbReference>
<evidence type="ECO:0000313" key="15">
    <source>
        <dbReference type="Ensembl" id="ENSCCNP00000009522.1"/>
    </source>
</evidence>
<dbReference type="PANTHER" id="PTHR21388:SF9">
    <property type="entry name" value="BETA-DEFENSIN 1"/>
    <property type="match status" value="1"/>
</dbReference>
<reference evidence="15" key="1">
    <citation type="submission" date="2023-09" db="UniProtKB">
        <authorList>
            <consortium name="Ensembl"/>
        </authorList>
    </citation>
    <scope>IDENTIFICATION</scope>
</reference>
<dbReference type="GO" id="GO:0050830">
    <property type="term" value="P:defense response to Gram-positive bacterium"/>
    <property type="evidence" value="ECO:0007669"/>
    <property type="project" value="TreeGrafter"/>
</dbReference>
<evidence type="ECO:0000256" key="10">
    <source>
        <dbReference type="ARBA" id="ARBA00037394"/>
    </source>
</evidence>
<dbReference type="SUPFAM" id="SSF57392">
    <property type="entry name" value="Defensin-like"/>
    <property type="match status" value="1"/>
</dbReference>
<dbReference type="OrthoDB" id="9622366at2759"/>
<name>A0A8B7WIM7_CASCN</name>
<dbReference type="GeneID" id="109702617"/>
<proteinExistence type="inferred from homology"/>
<dbReference type="RefSeq" id="XP_020043503.1">
    <property type="nucleotide sequence ID" value="XM_020187914.1"/>
</dbReference>
<keyword evidence="5 13" id="KW-0732">Signal</keyword>
<evidence type="ECO:0000313" key="17">
    <source>
        <dbReference type="RefSeq" id="XP_020043503.1"/>
    </source>
</evidence>
<reference evidence="17" key="2">
    <citation type="submission" date="2025-04" db="UniProtKB">
        <authorList>
            <consortium name="RefSeq"/>
        </authorList>
    </citation>
    <scope>IDENTIFICATION</scope>
    <source>
        <tissue evidence="17">Leukocyte</tissue>
    </source>
</reference>
<keyword evidence="7" id="KW-0044">Antibiotic</keyword>
<comment type="similarity">
    <text evidence="2">Belongs to the beta-defensin family.</text>
</comment>